<evidence type="ECO:0000313" key="3">
    <source>
        <dbReference type="Proteomes" id="UP001165685"/>
    </source>
</evidence>
<organism evidence="2 3">
    <name type="scientific">Nocardiopsis suaedae</name>
    <dbReference type="NCBI Taxonomy" id="3018444"/>
    <lineage>
        <taxon>Bacteria</taxon>
        <taxon>Bacillati</taxon>
        <taxon>Actinomycetota</taxon>
        <taxon>Actinomycetes</taxon>
        <taxon>Streptosporangiales</taxon>
        <taxon>Nocardiopsidaceae</taxon>
        <taxon>Nocardiopsis</taxon>
    </lineage>
</organism>
<evidence type="ECO:0000259" key="1">
    <source>
        <dbReference type="Pfam" id="PF01323"/>
    </source>
</evidence>
<dbReference type="Pfam" id="PF01323">
    <property type="entry name" value="DSBA"/>
    <property type="match status" value="1"/>
</dbReference>
<name>A0ABT4TWN3_9ACTN</name>
<dbReference type="Gene3D" id="3.40.30.10">
    <property type="entry name" value="Glutaredoxin"/>
    <property type="match status" value="1"/>
</dbReference>
<dbReference type="Proteomes" id="UP001165685">
    <property type="component" value="Unassembled WGS sequence"/>
</dbReference>
<sequence length="210" mass="23195">MRVDIWSDIVCPWCYIGKARFERALAAFEHADEVEVEFHSFRLDPSAPEEPEPLLDALADKYGMSAEQARAADAGARANAEGEGLPFTSERSHANTFDAHRLLHLARDRGLQHEAVDTLFRAYFGEGADVFGRDALVGLAEKAGLDADEARRVLDGRQYADHVEDDTEQARALGATGVPFFVVDERYGVSGAQPADVFAQVLEKAWEEKE</sequence>
<accession>A0ABT4TWN3</accession>
<dbReference type="PANTHER" id="PTHR13887">
    <property type="entry name" value="GLUTATHIONE S-TRANSFERASE KAPPA"/>
    <property type="match status" value="1"/>
</dbReference>
<feature type="domain" description="DSBA-like thioredoxin" evidence="1">
    <location>
        <begin position="2"/>
        <end position="202"/>
    </location>
</feature>
<dbReference type="PANTHER" id="PTHR13887:SF41">
    <property type="entry name" value="THIOREDOXIN SUPERFAMILY PROTEIN"/>
    <property type="match status" value="1"/>
</dbReference>
<dbReference type="SUPFAM" id="SSF52833">
    <property type="entry name" value="Thioredoxin-like"/>
    <property type="match status" value="1"/>
</dbReference>
<dbReference type="CDD" id="cd03024">
    <property type="entry name" value="DsbA_FrnE"/>
    <property type="match status" value="1"/>
</dbReference>
<evidence type="ECO:0000313" key="2">
    <source>
        <dbReference type="EMBL" id="MDA2808821.1"/>
    </source>
</evidence>
<protein>
    <submittedName>
        <fullName evidence="2">DsbA family oxidoreductase</fullName>
    </submittedName>
</protein>
<proteinExistence type="predicted"/>
<dbReference type="EMBL" id="JAQFWP010000106">
    <property type="protein sequence ID" value="MDA2808821.1"/>
    <property type="molecule type" value="Genomic_DNA"/>
</dbReference>
<dbReference type="InterPro" id="IPR036249">
    <property type="entry name" value="Thioredoxin-like_sf"/>
</dbReference>
<keyword evidence="3" id="KW-1185">Reference proteome</keyword>
<dbReference type="InterPro" id="IPR001853">
    <property type="entry name" value="DSBA-like_thioredoxin_dom"/>
</dbReference>
<reference evidence="2" key="1">
    <citation type="submission" date="2023-01" db="EMBL/GenBank/DDBJ databases">
        <title>Draft genome sequence of Nocardiopsis sp. LSu2-4 isolated from halophytes.</title>
        <authorList>
            <person name="Duangmal K."/>
            <person name="Chantavorakit T."/>
        </authorList>
    </citation>
    <scope>NUCLEOTIDE SEQUENCE</scope>
    <source>
        <strain evidence="2">LSu2-4</strain>
    </source>
</reference>
<gene>
    <name evidence="2" type="ORF">O4U47_30225</name>
</gene>
<dbReference type="RefSeq" id="WP_270681407.1">
    <property type="nucleotide sequence ID" value="NZ_JAQFWP010000106.1"/>
</dbReference>
<comment type="caution">
    <text evidence="2">The sequence shown here is derived from an EMBL/GenBank/DDBJ whole genome shotgun (WGS) entry which is preliminary data.</text>
</comment>